<evidence type="ECO:0000256" key="1">
    <source>
        <dbReference type="SAM" id="Phobius"/>
    </source>
</evidence>
<sequence>MNRHFSLYLDLLRLLAALAVLLSHANMRSLVETSLLPQSFGHNAVIVFFLLSGYVIAYVADTKENTARTYWISRLARIYSVALPATLLAPIMDWAGSQFAPAFYAGDVTTHDYGLIRIAASLTFTNELWLISIMPFSNSAYWSLCYEMAYYLLFSIWSFAPAHRRWPWLGLAALVIGPKILLLAPIWLLGVVLYHWRAGHRIAKTAGWLLWLGSLAGILAYQWWDIGKILSKHTEQWLGTWLYTRLHFSKHFLGDYLLALIISASFLGFRAIADQFAGCFKYAGGAIRQASSYTFSIYLFHLPILFFWHMAIPGDRRHITYYLMIVFITLVCTILLGRVTEQQKDQLKKWLNAYLPLQTNPVAQQNAP</sequence>
<evidence type="ECO:0000313" key="3">
    <source>
        <dbReference type="EMBL" id="MBB5019754.1"/>
    </source>
</evidence>
<feature type="transmembrane region" description="Helical" evidence="1">
    <location>
        <begin position="319"/>
        <end position="339"/>
    </location>
</feature>
<protein>
    <submittedName>
        <fullName evidence="3">Peptidoglycan/LPS O-acetylase OafA/YrhL</fullName>
    </submittedName>
</protein>
<dbReference type="PANTHER" id="PTHR23028">
    <property type="entry name" value="ACETYLTRANSFERASE"/>
    <property type="match status" value="1"/>
</dbReference>
<feature type="transmembrane region" description="Helical" evidence="1">
    <location>
        <begin position="81"/>
        <end position="103"/>
    </location>
</feature>
<name>A0A840MKQ2_9PROT</name>
<feature type="transmembrane region" description="Helical" evidence="1">
    <location>
        <begin position="40"/>
        <end position="60"/>
    </location>
</feature>
<comment type="caution">
    <text evidence="3">The sequence shown here is derived from an EMBL/GenBank/DDBJ whole genome shotgun (WGS) entry which is preliminary data.</text>
</comment>
<evidence type="ECO:0000313" key="4">
    <source>
        <dbReference type="Proteomes" id="UP000575898"/>
    </source>
</evidence>
<gene>
    <name evidence="3" type="ORF">HNQ59_003062</name>
</gene>
<keyword evidence="4" id="KW-1185">Reference proteome</keyword>
<organism evidence="3 4">
    <name type="scientific">Chitinivorax tropicus</name>
    <dbReference type="NCBI Taxonomy" id="714531"/>
    <lineage>
        <taxon>Bacteria</taxon>
        <taxon>Pseudomonadati</taxon>
        <taxon>Pseudomonadota</taxon>
        <taxon>Betaproteobacteria</taxon>
        <taxon>Chitinivorax</taxon>
    </lineage>
</organism>
<keyword evidence="1" id="KW-0472">Membrane</keyword>
<dbReference type="GO" id="GO:0016747">
    <property type="term" value="F:acyltransferase activity, transferring groups other than amino-acyl groups"/>
    <property type="evidence" value="ECO:0007669"/>
    <property type="project" value="InterPro"/>
</dbReference>
<accession>A0A840MKQ2</accession>
<feature type="transmembrane region" description="Helical" evidence="1">
    <location>
        <begin position="206"/>
        <end position="224"/>
    </location>
</feature>
<evidence type="ECO:0000259" key="2">
    <source>
        <dbReference type="Pfam" id="PF01757"/>
    </source>
</evidence>
<dbReference type="Pfam" id="PF01757">
    <property type="entry name" value="Acyl_transf_3"/>
    <property type="match status" value="1"/>
</dbReference>
<keyword evidence="1" id="KW-0812">Transmembrane</keyword>
<dbReference type="AlphaFoldDB" id="A0A840MKQ2"/>
<dbReference type="RefSeq" id="WP_184041116.1">
    <property type="nucleotide sequence ID" value="NZ_JACHHY010000020.1"/>
</dbReference>
<dbReference type="Proteomes" id="UP000575898">
    <property type="component" value="Unassembled WGS sequence"/>
</dbReference>
<dbReference type="PANTHER" id="PTHR23028:SF134">
    <property type="entry name" value="PUTATIVE (AFU_ORTHOLOGUE AFUA_4G08520)-RELATED"/>
    <property type="match status" value="1"/>
</dbReference>
<feature type="transmembrane region" description="Helical" evidence="1">
    <location>
        <begin position="140"/>
        <end position="160"/>
    </location>
</feature>
<feature type="domain" description="Acyltransferase 3" evidence="2">
    <location>
        <begin position="8"/>
        <end position="337"/>
    </location>
</feature>
<dbReference type="InterPro" id="IPR002656">
    <property type="entry name" value="Acyl_transf_3_dom"/>
</dbReference>
<proteinExistence type="predicted"/>
<feature type="transmembrane region" description="Helical" evidence="1">
    <location>
        <begin position="115"/>
        <end position="133"/>
    </location>
</feature>
<feature type="transmembrane region" description="Helical" evidence="1">
    <location>
        <begin position="166"/>
        <end position="194"/>
    </location>
</feature>
<keyword evidence="1" id="KW-1133">Transmembrane helix</keyword>
<feature type="transmembrane region" description="Helical" evidence="1">
    <location>
        <begin position="256"/>
        <end position="273"/>
    </location>
</feature>
<reference evidence="3 4" key="1">
    <citation type="submission" date="2020-08" db="EMBL/GenBank/DDBJ databases">
        <title>Genomic Encyclopedia of Type Strains, Phase IV (KMG-IV): sequencing the most valuable type-strain genomes for metagenomic binning, comparative biology and taxonomic classification.</title>
        <authorList>
            <person name="Goeker M."/>
        </authorList>
    </citation>
    <scope>NUCLEOTIDE SEQUENCE [LARGE SCALE GENOMIC DNA]</scope>
    <source>
        <strain evidence="3 4">DSM 27165</strain>
    </source>
</reference>
<feature type="transmembrane region" description="Helical" evidence="1">
    <location>
        <begin position="293"/>
        <end position="313"/>
    </location>
</feature>
<dbReference type="InterPro" id="IPR050879">
    <property type="entry name" value="Acyltransferase_3"/>
</dbReference>
<dbReference type="EMBL" id="JACHHY010000020">
    <property type="protein sequence ID" value="MBB5019754.1"/>
    <property type="molecule type" value="Genomic_DNA"/>
</dbReference>